<keyword evidence="1 5" id="KW-0808">Transferase</keyword>
<dbReference type="Gene3D" id="3.40.630.30">
    <property type="match status" value="1"/>
</dbReference>
<comment type="caution">
    <text evidence="5">The sequence shown here is derived from an EMBL/GenBank/DDBJ whole genome shotgun (WGS) entry which is preliminary data.</text>
</comment>
<dbReference type="InParanoid" id="G4TTL7"/>
<evidence type="ECO:0000256" key="2">
    <source>
        <dbReference type="ARBA" id="ARBA00023315"/>
    </source>
</evidence>
<dbReference type="CDD" id="cd04301">
    <property type="entry name" value="NAT_SF"/>
    <property type="match status" value="1"/>
</dbReference>
<dbReference type="InterPro" id="IPR000182">
    <property type="entry name" value="GNAT_dom"/>
</dbReference>
<dbReference type="STRING" id="1109443.G4TTL7"/>
<dbReference type="FunFam" id="3.40.630.30:FF:000091">
    <property type="entry name" value="Peptide alpha-N-acetyltransferase"/>
    <property type="match status" value="1"/>
</dbReference>
<dbReference type="OrthoDB" id="249099at2759"/>
<dbReference type="EMBL" id="CAFZ01000340">
    <property type="protein sequence ID" value="CCA74660.1"/>
    <property type="molecule type" value="Genomic_DNA"/>
</dbReference>
<dbReference type="SUPFAM" id="SSF55729">
    <property type="entry name" value="Acyl-CoA N-acyltransferases (Nat)"/>
    <property type="match status" value="1"/>
</dbReference>
<evidence type="ECO:0000313" key="5">
    <source>
        <dbReference type="EMBL" id="CCA74660.1"/>
    </source>
</evidence>
<dbReference type="InterPro" id="IPR016181">
    <property type="entry name" value="Acyl_CoA_acyltransferase"/>
</dbReference>
<evidence type="ECO:0000313" key="6">
    <source>
        <dbReference type="Proteomes" id="UP000007148"/>
    </source>
</evidence>
<keyword evidence="6" id="KW-1185">Reference proteome</keyword>
<comment type="similarity">
    <text evidence="3">Belongs to the acetyltransferase family. MAK3 subfamily.</text>
</comment>
<dbReference type="PROSITE" id="PS51186">
    <property type="entry name" value="GNAT"/>
    <property type="match status" value="1"/>
</dbReference>
<evidence type="ECO:0000259" key="4">
    <source>
        <dbReference type="PROSITE" id="PS51186"/>
    </source>
</evidence>
<dbReference type="InterPro" id="IPR044542">
    <property type="entry name" value="NAA30-like"/>
</dbReference>
<dbReference type="eggNOG" id="KOG3139">
    <property type="taxonomic scope" value="Eukaryota"/>
</dbReference>
<dbReference type="GO" id="GO:0031417">
    <property type="term" value="C:NatC complex"/>
    <property type="evidence" value="ECO:0007669"/>
    <property type="project" value="TreeGrafter"/>
</dbReference>
<protein>
    <submittedName>
        <fullName evidence="5">Related to MAK3 N-acetyltransferase</fullName>
    </submittedName>
</protein>
<dbReference type="PANTHER" id="PTHR45896">
    <property type="entry name" value="N-ALPHA-ACETYLTRANSFERASE 30"/>
    <property type="match status" value="1"/>
</dbReference>
<reference evidence="5 6" key="1">
    <citation type="journal article" date="2011" name="PLoS Pathog.">
        <title>Endophytic Life Strategies Decoded by Genome and Transcriptome Analyses of the Mutualistic Root Symbiont Piriformospora indica.</title>
        <authorList>
            <person name="Zuccaro A."/>
            <person name="Lahrmann U."/>
            <person name="Guldener U."/>
            <person name="Langen G."/>
            <person name="Pfiffi S."/>
            <person name="Biedenkopf D."/>
            <person name="Wong P."/>
            <person name="Samans B."/>
            <person name="Grimm C."/>
            <person name="Basiewicz M."/>
            <person name="Murat C."/>
            <person name="Martin F."/>
            <person name="Kogel K.H."/>
        </authorList>
    </citation>
    <scope>NUCLEOTIDE SEQUENCE [LARGE SCALE GENOMIC DNA]</scope>
    <source>
        <strain evidence="5 6">DSM 11827</strain>
    </source>
</reference>
<keyword evidence="2" id="KW-0012">Acyltransferase</keyword>
<accession>G4TTL7</accession>
<organism evidence="5 6">
    <name type="scientific">Serendipita indica (strain DSM 11827)</name>
    <name type="common">Root endophyte fungus</name>
    <name type="synonym">Piriformospora indica</name>
    <dbReference type="NCBI Taxonomy" id="1109443"/>
    <lineage>
        <taxon>Eukaryota</taxon>
        <taxon>Fungi</taxon>
        <taxon>Dikarya</taxon>
        <taxon>Basidiomycota</taxon>
        <taxon>Agaricomycotina</taxon>
        <taxon>Agaricomycetes</taxon>
        <taxon>Sebacinales</taxon>
        <taxon>Serendipitaceae</taxon>
        <taxon>Serendipita</taxon>
    </lineage>
</organism>
<dbReference type="HOGENOM" id="CLU_931160_0_0_1"/>
<sequence>MDKVTFSNAGVFYRQYNGESDLRYIMSLVQNELSEPYVIYTYRYFLQGWPNLSFLAFPELDDTSDPDVAHAQEPIGVIVCKQSLHKGKNNRGYIAMLSVDRAWRKRGIASTLVKLSIDMMTRTGADEIVLETEVDNTAALGLYASLGFIREKRLYRFYMNGKDAFRLVLPVIPEENLFFPSAKATAVTDKAVQSSTVPIAVPQPMHISSLGTAKHKVVMLETPPSPGLLHASTAPPATRLNKTSGLGVDGERFALGGLLGAAAPRSVESTDSFALYGAHIPASISPPIPPRPTGNTDVSPRNGSGISVRGGAVTGGIGAALARGAASGLGGGASHSAPVIRRFAYDDDDDDYYISGR</sequence>
<feature type="domain" description="N-acetyltransferase" evidence="4">
    <location>
        <begin position="11"/>
        <end position="172"/>
    </location>
</feature>
<name>G4TTL7_SERID</name>
<dbReference type="PANTHER" id="PTHR45896:SF1">
    <property type="entry name" value="N-ALPHA-ACETYLTRANSFERASE 30"/>
    <property type="match status" value="1"/>
</dbReference>
<dbReference type="Pfam" id="PF00583">
    <property type="entry name" value="Acetyltransf_1"/>
    <property type="match status" value="1"/>
</dbReference>
<evidence type="ECO:0000256" key="3">
    <source>
        <dbReference type="ARBA" id="ARBA00024025"/>
    </source>
</evidence>
<evidence type="ECO:0000256" key="1">
    <source>
        <dbReference type="ARBA" id="ARBA00022679"/>
    </source>
</evidence>
<dbReference type="Proteomes" id="UP000007148">
    <property type="component" value="Unassembled WGS sequence"/>
</dbReference>
<dbReference type="AlphaFoldDB" id="G4TTL7"/>
<proteinExistence type="inferred from homology"/>
<dbReference type="GO" id="GO:0004596">
    <property type="term" value="F:protein-N-terminal amino-acid acetyltransferase activity"/>
    <property type="evidence" value="ECO:0007669"/>
    <property type="project" value="InterPro"/>
</dbReference>
<gene>
    <name evidence="5" type="ORF">PIIN_08611</name>
</gene>